<dbReference type="EMBL" id="UGOB01000001">
    <property type="protein sequence ID" value="STX44627.1"/>
    <property type="molecule type" value="Genomic_DNA"/>
</dbReference>
<dbReference type="InterPro" id="IPR036895">
    <property type="entry name" value="Uracil-DNA_glycosylase-like_sf"/>
</dbReference>
<feature type="domain" description="Uracil-DNA glycosylase-like" evidence="8">
    <location>
        <begin position="68"/>
        <end position="214"/>
    </location>
</feature>
<dbReference type="PANTHER" id="PTHR11264">
    <property type="entry name" value="URACIL-DNA GLYCOSYLASE"/>
    <property type="match status" value="1"/>
</dbReference>
<organism evidence="10 12">
    <name type="scientific">Legionella gratiana</name>
    <dbReference type="NCBI Taxonomy" id="45066"/>
    <lineage>
        <taxon>Bacteria</taxon>
        <taxon>Pseudomonadati</taxon>
        <taxon>Pseudomonadota</taxon>
        <taxon>Gammaproteobacteria</taxon>
        <taxon>Legionellales</taxon>
        <taxon>Legionellaceae</taxon>
        <taxon>Legionella</taxon>
    </lineage>
</organism>
<dbReference type="SUPFAM" id="SSF52141">
    <property type="entry name" value="Uracil-DNA glycosylase-like"/>
    <property type="match status" value="1"/>
</dbReference>
<sequence length="256" mass="29789">MEVLFDFSLQDKKVKSQFLRNCHSEWYEILINALETMDQDYLYQLMDDKDWLPGKERLFAAFSLPLIKTQYILLGESPYPRQESANGYAFWDNSVENLWSLNGLSKTVNRATSFRNIIKMLLRARGDLKDDTSQKSIALLDKSSLVQTAKELFERMMQKGILLLNACLVYSEGRVPYHARKWMPFMQSLFAQLALIKPDIQLILFGKIAKTVAPDQLPIGLIAEHPYNVSFITNPEVIHFFKPLDLLHHEYYRNNC</sequence>
<comment type="catalytic activity">
    <reaction evidence="1">
        <text>Hydrolyzes single-stranded DNA or mismatched double-stranded DNA and polynucleotides, releasing free uracil.</text>
        <dbReference type="EC" id="3.2.2.27"/>
    </reaction>
</comment>
<accession>A0A378JCL6</accession>
<dbReference type="RefSeq" id="WP_058499104.1">
    <property type="nucleotide sequence ID" value="NZ_CAAAHW010000003.1"/>
</dbReference>
<dbReference type="Proteomes" id="UP000054691">
    <property type="component" value="Unassembled WGS sequence"/>
</dbReference>
<evidence type="ECO:0000313" key="10">
    <source>
        <dbReference type="EMBL" id="STX44627.1"/>
    </source>
</evidence>
<dbReference type="Gene3D" id="3.40.470.10">
    <property type="entry name" value="Uracil-DNA glycosylase-like domain"/>
    <property type="match status" value="1"/>
</dbReference>
<dbReference type="Proteomes" id="UP000254476">
    <property type="component" value="Unassembled WGS sequence"/>
</dbReference>
<evidence type="ECO:0000256" key="5">
    <source>
        <dbReference type="ARBA" id="ARBA00022763"/>
    </source>
</evidence>
<dbReference type="OrthoDB" id="5650401at2"/>
<evidence type="ECO:0000313" key="12">
    <source>
        <dbReference type="Proteomes" id="UP000254476"/>
    </source>
</evidence>
<reference evidence="9 11" key="1">
    <citation type="submission" date="2015-11" db="EMBL/GenBank/DDBJ databases">
        <title>Genomic analysis of 38 Legionella species identifies large and diverse effector repertoires.</title>
        <authorList>
            <person name="Burstein D."/>
            <person name="Amaro F."/>
            <person name="Zusman T."/>
            <person name="Lifshitz Z."/>
            <person name="Cohen O."/>
            <person name="Gilbert J.A."/>
            <person name="Pupko T."/>
            <person name="Shuman H.A."/>
            <person name="Segal G."/>
        </authorList>
    </citation>
    <scope>NUCLEOTIDE SEQUENCE [LARGE SCALE GENOMIC DNA]</scope>
    <source>
        <strain evidence="9 11">Lyon 8420412</strain>
    </source>
</reference>
<keyword evidence="5" id="KW-0227">DNA damage</keyword>
<dbReference type="PANTHER" id="PTHR11264:SF8">
    <property type="entry name" value="URACIL-DNA GLYCOSYLASE-LIKE DOMAIN-CONTAINING PROTEIN"/>
    <property type="match status" value="1"/>
</dbReference>
<dbReference type="GO" id="GO:0004844">
    <property type="term" value="F:uracil DNA N-glycosylase activity"/>
    <property type="evidence" value="ECO:0007669"/>
    <property type="project" value="UniProtKB-EC"/>
</dbReference>
<dbReference type="STRING" id="45066.Lgra_1995"/>
<comment type="function">
    <text evidence="2">Excises uracil residues from the DNA which can arise as a result of misincorporation of dUMP residues by DNA polymerase or due to deamination of cytosine.</text>
</comment>
<name>A0A378JCL6_9GAMM</name>
<protein>
    <recommendedName>
        <fullName evidence="4">Uracil-DNA glycosylase</fullName>
        <ecNumber evidence="3">3.2.2.27</ecNumber>
    </recommendedName>
</protein>
<dbReference type="AlphaFoldDB" id="A0A378JCL6"/>
<evidence type="ECO:0000313" key="9">
    <source>
        <dbReference type="EMBL" id="KTD11029.1"/>
    </source>
</evidence>
<keyword evidence="7" id="KW-0234">DNA repair</keyword>
<dbReference type="InterPro" id="IPR002043">
    <property type="entry name" value="UDG_fam1"/>
</dbReference>
<proteinExistence type="predicted"/>
<dbReference type="Pfam" id="PF03167">
    <property type="entry name" value="UDG"/>
    <property type="match status" value="1"/>
</dbReference>
<evidence type="ECO:0000256" key="3">
    <source>
        <dbReference type="ARBA" id="ARBA00012030"/>
    </source>
</evidence>
<evidence type="ECO:0000259" key="8">
    <source>
        <dbReference type="Pfam" id="PF03167"/>
    </source>
</evidence>
<dbReference type="GO" id="GO:0097510">
    <property type="term" value="P:base-excision repair, AP site formation via deaminated base removal"/>
    <property type="evidence" value="ECO:0007669"/>
    <property type="project" value="TreeGrafter"/>
</dbReference>
<evidence type="ECO:0000313" key="11">
    <source>
        <dbReference type="Proteomes" id="UP000054691"/>
    </source>
</evidence>
<gene>
    <name evidence="9" type="ORF">Lgra_1995</name>
    <name evidence="10" type="ORF">NCTC12388_01613</name>
</gene>
<dbReference type="EC" id="3.2.2.27" evidence="3"/>
<evidence type="ECO:0000256" key="4">
    <source>
        <dbReference type="ARBA" id="ARBA00018429"/>
    </source>
</evidence>
<reference evidence="10 12" key="2">
    <citation type="submission" date="2018-06" db="EMBL/GenBank/DDBJ databases">
        <authorList>
            <consortium name="Pathogen Informatics"/>
            <person name="Doyle S."/>
        </authorList>
    </citation>
    <scope>NUCLEOTIDE SEQUENCE [LARGE SCALE GENOMIC DNA]</scope>
    <source>
        <strain evidence="10 12">NCTC12388</strain>
    </source>
</reference>
<keyword evidence="6" id="KW-0378">Hydrolase</keyword>
<evidence type="ECO:0000256" key="6">
    <source>
        <dbReference type="ARBA" id="ARBA00022801"/>
    </source>
</evidence>
<evidence type="ECO:0000256" key="1">
    <source>
        <dbReference type="ARBA" id="ARBA00001400"/>
    </source>
</evidence>
<dbReference type="EMBL" id="LNYE01000022">
    <property type="protein sequence ID" value="KTD11029.1"/>
    <property type="molecule type" value="Genomic_DNA"/>
</dbReference>
<evidence type="ECO:0000256" key="7">
    <source>
        <dbReference type="ARBA" id="ARBA00023204"/>
    </source>
</evidence>
<keyword evidence="11" id="KW-1185">Reference proteome</keyword>
<dbReference type="InterPro" id="IPR005122">
    <property type="entry name" value="Uracil-DNA_glycosylase-like"/>
</dbReference>
<evidence type="ECO:0000256" key="2">
    <source>
        <dbReference type="ARBA" id="ARBA00002631"/>
    </source>
</evidence>